<reference evidence="2" key="3">
    <citation type="submission" date="2024-02" db="UniProtKB">
        <authorList>
            <consortium name="WormBaseParasite"/>
        </authorList>
    </citation>
    <scope>IDENTIFICATION</scope>
    <source>
        <strain evidence="2">pt0022</strain>
    </source>
</reference>
<evidence type="ECO:0000313" key="2">
    <source>
        <dbReference type="WBParaSite" id="mrna-Wban_07788"/>
    </source>
</evidence>
<proteinExistence type="predicted"/>
<sequence>MIRASWVVHLPAHIENEIEKWYNTVPWYYQELFFTKKKERANKEANLFHLLWRIDITEYHKFLAEA</sequence>
<protein>
    <submittedName>
        <fullName evidence="2">Uncharacterized protein</fullName>
    </submittedName>
</protein>
<dbReference type="Proteomes" id="UP000093561">
    <property type="component" value="Unassembled WGS sequence"/>
</dbReference>
<organism evidence="1 2">
    <name type="scientific">Wuchereria bancrofti</name>
    <dbReference type="NCBI Taxonomy" id="6293"/>
    <lineage>
        <taxon>Eukaryota</taxon>
        <taxon>Metazoa</taxon>
        <taxon>Ecdysozoa</taxon>
        <taxon>Nematoda</taxon>
        <taxon>Chromadorea</taxon>
        <taxon>Rhabditida</taxon>
        <taxon>Spirurina</taxon>
        <taxon>Spiruromorpha</taxon>
        <taxon>Filarioidea</taxon>
        <taxon>Onchocercidae</taxon>
        <taxon>Wuchereria</taxon>
    </lineage>
</organism>
<dbReference type="AlphaFoldDB" id="A0AAF5RWL3"/>
<reference evidence="1" key="2">
    <citation type="journal article" date="2016" name="Mol. Ecol.">
        <title>Population genomics of the filarial nematode parasite Wuchereria bancrofti from mosquitoes.</title>
        <authorList>
            <person name="Small S.T."/>
            <person name="Reimer L.J."/>
            <person name="Tisch D.J."/>
            <person name="King C.L."/>
            <person name="Christensen B.M."/>
            <person name="Siba P.M."/>
            <person name="Kazura J.W."/>
            <person name="Serre D."/>
            <person name="Zimmerman P.A."/>
        </authorList>
    </citation>
    <scope>NUCLEOTIDE SEQUENCE</scope>
    <source>
        <strain evidence="1">pt0022</strain>
    </source>
</reference>
<accession>A0AAF5RWL3</accession>
<dbReference type="WBParaSite" id="mrna-Wban_07788">
    <property type="protein sequence ID" value="mrna-Wban_07788"/>
    <property type="gene ID" value="Wban_07788"/>
</dbReference>
<evidence type="ECO:0000313" key="1">
    <source>
        <dbReference type="Proteomes" id="UP000093561"/>
    </source>
</evidence>
<reference evidence="1" key="1">
    <citation type="submission" date="2015-03" db="EMBL/GenBank/DDBJ databases">
        <title>Wuchereria bancrofti Genome Sequencing Papua New Guinea Strain.</title>
        <authorList>
            <person name="Small S.T."/>
            <person name="Serre D."/>
            <person name="Zimmerman P.A."/>
        </authorList>
    </citation>
    <scope>NUCLEOTIDE SEQUENCE [LARGE SCALE GENOMIC DNA]</scope>
    <source>
        <strain evidence="1">pt0022</strain>
    </source>
</reference>
<name>A0AAF5RWL3_WUCBA</name>